<dbReference type="SUPFAM" id="SSF48008">
    <property type="entry name" value="GntR ligand-binding domain-like"/>
    <property type="match status" value="1"/>
</dbReference>
<organism evidence="5 7">
    <name type="scientific">Roseovarius indicus</name>
    <dbReference type="NCBI Taxonomy" id="540747"/>
    <lineage>
        <taxon>Bacteria</taxon>
        <taxon>Pseudomonadati</taxon>
        <taxon>Pseudomonadota</taxon>
        <taxon>Alphaproteobacteria</taxon>
        <taxon>Rhodobacterales</taxon>
        <taxon>Roseobacteraceae</taxon>
        <taxon>Roseovarius</taxon>
    </lineage>
</organism>
<dbReference type="PANTHER" id="PTHR43537:SF45">
    <property type="entry name" value="GNTR FAMILY REGULATORY PROTEIN"/>
    <property type="match status" value="1"/>
</dbReference>
<dbReference type="GO" id="GO:0003677">
    <property type="term" value="F:DNA binding"/>
    <property type="evidence" value="ECO:0007669"/>
    <property type="project" value="UniProtKB-KW"/>
</dbReference>
<dbReference type="Gene3D" id="1.10.10.10">
    <property type="entry name" value="Winged helix-like DNA-binding domain superfamily/Winged helix DNA-binding domain"/>
    <property type="match status" value="1"/>
</dbReference>
<evidence type="ECO:0000256" key="3">
    <source>
        <dbReference type="ARBA" id="ARBA00023163"/>
    </source>
</evidence>
<dbReference type="SMART" id="SM00345">
    <property type="entry name" value="HTH_GNTR"/>
    <property type="match status" value="1"/>
</dbReference>
<dbReference type="SMART" id="SM00895">
    <property type="entry name" value="FCD"/>
    <property type="match status" value="1"/>
</dbReference>
<dbReference type="OrthoDB" id="8638122at2"/>
<dbReference type="PANTHER" id="PTHR43537">
    <property type="entry name" value="TRANSCRIPTIONAL REGULATOR, GNTR FAMILY"/>
    <property type="match status" value="1"/>
</dbReference>
<proteinExistence type="predicted"/>
<dbReference type="PATRIC" id="fig|540747.5.peg.1835"/>
<dbReference type="Gene3D" id="1.20.120.530">
    <property type="entry name" value="GntR ligand-binding domain-like"/>
    <property type="match status" value="1"/>
</dbReference>
<dbReference type="GO" id="GO:0003700">
    <property type="term" value="F:DNA-binding transcription factor activity"/>
    <property type="evidence" value="ECO:0007669"/>
    <property type="project" value="InterPro"/>
</dbReference>
<accession>A0A0T5P4W7</accession>
<dbReference type="InterPro" id="IPR036390">
    <property type="entry name" value="WH_DNA-bd_sf"/>
</dbReference>
<dbReference type="EMBL" id="LAXI01000016">
    <property type="protein sequence ID" value="KRS16166.1"/>
    <property type="molecule type" value="Genomic_DNA"/>
</dbReference>
<keyword evidence="7" id="KW-1185">Reference proteome</keyword>
<evidence type="ECO:0000256" key="1">
    <source>
        <dbReference type="ARBA" id="ARBA00023015"/>
    </source>
</evidence>
<dbReference type="Pfam" id="PF07729">
    <property type="entry name" value="FCD"/>
    <property type="match status" value="1"/>
</dbReference>
<evidence type="ECO:0000256" key="2">
    <source>
        <dbReference type="ARBA" id="ARBA00023125"/>
    </source>
</evidence>
<dbReference type="Proteomes" id="UP000051401">
    <property type="component" value="Unassembled WGS sequence"/>
</dbReference>
<evidence type="ECO:0000313" key="7">
    <source>
        <dbReference type="Proteomes" id="UP000051401"/>
    </source>
</evidence>
<feature type="domain" description="HTH gntR-type" evidence="4">
    <location>
        <begin position="15"/>
        <end position="82"/>
    </location>
</feature>
<evidence type="ECO:0000313" key="5">
    <source>
        <dbReference type="EMBL" id="KRS16166.1"/>
    </source>
</evidence>
<keyword evidence="3" id="KW-0804">Transcription</keyword>
<dbReference type="RefSeq" id="WP_057818976.1">
    <property type="nucleotide sequence ID" value="NZ_CP031598.1"/>
</dbReference>
<evidence type="ECO:0000259" key="4">
    <source>
        <dbReference type="PROSITE" id="PS50949"/>
    </source>
</evidence>
<dbReference type="Pfam" id="PF00392">
    <property type="entry name" value="GntR"/>
    <property type="match status" value="1"/>
</dbReference>
<keyword evidence="1" id="KW-0805">Transcription regulation</keyword>
<dbReference type="Proteomes" id="UP000325785">
    <property type="component" value="Chromosome"/>
</dbReference>
<evidence type="ECO:0000313" key="6">
    <source>
        <dbReference type="EMBL" id="QEW25008.1"/>
    </source>
</evidence>
<evidence type="ECO:0000313" key="8">
    <source>
        <dbReference type="Proteomes" id="UP000325785"/>
    </source>
</evidence>
<dbReference type="CDD" id="cd07377">
    <property type="entry name" value="WHTH_GntR"/>
    <property type="match status" value="1"/>
</dbReference>
<keyword evidence="2" id="KW-0238">DNA-binding</keyword>
<protein>
    <submittedName>
        <fullName evidence="6">L-lactate utilization operon repressor</fullName>
    </submittedName>
</protein>
<gene>
    <name evidence="6" type="primary">lutR_3</name>
    <name evidence="6" type="ORF">RIdsm_00792</name>
    <name evidence="5" type="ORF">XM52_20380</name>
</gene>
<dbReference type="InterPro" id="IPR036388">
    <property type="entry name" value="WH-like_DNA-bd_sf"/>
</dbReference>
<reference evidence="6 8" key="2">
    <citation type="submission" date="2018-08" db="EMBL/GenBank/DDBJ databases">
        <title>Genetic Globetrotter - A new plasmid hitch-hiking vast phylogenetic and geographic distances.</title>
        <authorList>
            <person name="Vollmers J."/>
            <person name="Petersen J."/>
        </authorList>
    </citation>
    <scope>NUCLEOTIDE SEQUENCE [LARGE SCALE GENOMIC DNA]</scope>
    <source>
        <strain evidence="6 8">DSM 26383</strain>
    </source>
</reference>
<name>A0A0T5P4W7_9RHOB</name>
<dbReference type="InterPro" id="IPR011711">
    <property type="entry name" value="GntR_C"/>
</dbReference>
<dbReference type="PRINTS" id="PR00035">
    <property type="entry name" value="HTHGNTR"/>
</dbReference>
<dbReference type="KEGG" id="rid:RIdsm_00792"/>
<dbReference type="PROSITE" id="PS50949">
    <property type="entry name" value="HTH_GNTR"/>
    <property type="match status" value="1"/>
</dbReference>
<dbReference type="InterPro" id="IPR000524">
    <property type="entry name" value="Tscrpt_reg_HTH_GntR"/>
</dbReference>
<reference evidence="5 7" key="1">
    <citation type="submission" date="2015-04" db="EMBL/GenBank/DDBJ databases">
        <title>The draft genome sequence of Roseovarius indicus B108T.</title>
        <authorList>
            <person name="Li G."/>
            <person name="Lai Q."/>
            <person name="Shao Z."/>
            <person name="Yan P."/>
        </authorList>
    </citation>
    <scope>NUCLEOTIDE SEQUENCE [LARGE SCALE GENOMIC DNA]</scope>
    <source>
        <strain evidence="5 7">B108</strain>
    </source>
</reference>
<dbReference type="EMBL" id="CP031598">
    <property type="protein sequence ID" value="QEW25008.1"/>
    <property type="molecule type" value="Genomic_DNA"/>
</dbReference>
<dbReference type="SUPFAM" id="SSF46785">
    <property type="entry name" value="Winged helix' DNA-binding domain"/>
    <property type="match status" value="1"/>
</dbReference>
<sequence>MSSKSEPLFQPLARDALSQRIARMLTDAIVSGKLKPGERVAESVIAREFGVSRAPVREAARLLESAGLLVSHANRGFFVRTIDAEDLDSLYELRLCIEREAAGRVVREGKVEAIIDRLRDQIEDMVGMSEENQLILQIGVDLQFHRLIVESSGNKRFLAVFDKLAWEIQACTAMIETVFDEPGLVARNHYLIIDALLSGDEAEARAAMEYHIGVARETVVGRFRTLEAEEAQTGGPKA</sequence>
<dbReference type="STRING" id="540747.SAMN04488031_109106"/>
<dbReference type="AlphaFoldDB" id="A0A0T5P4W7"/>
<dbReference type="InterPro" id="IPR008920">
    <property type="entry name" value="TF_FadR/GntR_C"/>
</dbReference>